<dbReference type="EMBL" id="MW406976">
    <property type="protein sequence ID" value="QQL99192.1"/>
    <property type="molecule type" value="Genomic_DNA"/>
</dbReference>
<sequence length="204" mass="22461">MQAKHCELLNGTKEISPIELPGPMEQLLLRLYSDVTHHEGVALVGGCLRDLMHGAEPKDVDVALYGMSQRRAEQLVAGMLGFLDPLVFRAGGWSSQYADCGDSGIFVGVLQLVGCRGLNGYDVDFNYYNAGSLGRVLESFDFTINQVATAYHWPDPEGGPELGTYLHKDVIWGVNKEVGSGSRRPERREKMLAKAANYGWENAR</sequence>
<proteinExistence type="predicted"/>
<protein>
    <recommendedName>
        <fullName evidence="3">Poly A polymerase head domain-containing protein</fullName>
    </recommendedName>
</protein>
<evidence type="ECO:0008006" key="3">
    <source>
        <dbReference type="Google" id="ProtNLM"/>
    </source>
</evidence>
<dbReference type="SMR" id="A0A7T7JU42"/>
<dbReference type="InterPro" id="IPR043519">
    <property type="entry name" value="NT_sf"/>
</dbReference>
<evidence type="ECO:0000313" key="1">
    <source>
        <dbReference type="EMBL" id="QQL99192.1"/>
    </source>
</evidence>
<accession>A0A7T7JU42</accession>
<dbReference type="Gene3D" id="3.30.460.10">
    <property type="entry name" value="Beta Polymerase, domain 2"/>
    <property type="match status" value="1"/>
</dbReference>
<dbReference type="Proteomes" id="UP000595682">
    <property type="component" value="Segment"/>
</dbReference>
<dbReference type="SUPFAM" id="SSF81301">
    <property type="entry name" value="Nucleotidyltransferase"/>
    <property type="match status" value="1"/>
</dbReference>
<reference evidence="1 2" key="1">
    <citation type="submission" date="2020-12" db="EMBL/GenBank/DDBJ databases">
        <title>Novel Lytic Phages Protect Cells and Mice against Pseudomonas aeruginosa Infection.</title>
        <authorList>
            <person name="Chen F."/>
            <person name="Wu M."/>
            <person name="Wang Z."/>
        </authorList>
    </citation>
    <scope>NUCLEOTIDE SEQUENCE [LARGE SCALE GENOMIC DNA]</scope>
</reference>
<evidence type="ECO:0000313" key="2">
    <source>
        <dbReference type="Proteomes" id="UP000595682"/>
    </source>
</evidence>
<name>A0A7T7JU42_9CAUD</name>
<organism evidence="1 2">
    <name type="scientific">Pseudomonas phage HX1</name>
    <dbReference type="NCBI Taxonomy" id="2797114"/>
    <lineage>
        <taxon>Viruses</taxon>
        <taxon>Duplodnaviria</taxon>
        <taxon>Heunggongvirae</taxon>
        <taxon>Uroviricota</taxon>
        <taxon>Caudoviricetes</taxon>
        <taxon>Autographivirales</taxon>
        <taxon>Autoscriptoviridae</taxon>
        <taxon>Krylovirinae</taxon>
        <taxon>Phikmvvirus</taxon>
        <taxon>Phikmvvirus HX1</taxon>
    </lineage>
</organism>
<keyword evidence="2" id="KW-1185">Reference proteome</keyword>